<protein>
    <submittedName>
        <fullName evidence="1">Lytic murein transglycosylase</fullName>
    </submittedName>
</protein>
<name>A0ACD4NID5_9HYPH</name>
<keyword evidence="2" id="KW-1185">Reference proteome</keyword>
<dbReference type="EMBL" id="CP113520">
    <property type="protein sequence ID" value="WAJ26552.1"/>
    <property type="molecule type" value="Genomic_DNA"/>
</dbReference>
<accession>A0ACD4NID5</accession>
<reference evidence="1" key="1">
    <citation type="submission" date="2022-11" db="EMBL/GenBank/DDBJ databases">
        <title>beta-Carotene-producing bacterium, Jeongeuplla avenae sp. nov., alleviates the salt stress of Arabidopsis seedlings.</title>
        <authorList>
            <person name="Jiang L."/>
            <person name="Lee J."/>
        </authorList>
    </citation>
    <scope>NUCLEOTIDE SEQUENCE</scope>
    <source>
        <strain evidence="1">DY_R2A_6</strain>
    </source>
</reference>
<evidence type="ECO:0000313" key="1">
    <source>
        <dbReference type="EMBL" id="WAJ26552.1"/>
    </source>
</evidence>
<organism evidence="1 2">
    <name type="scientific">Antarcticirhabdus aurantiaca</name>
    <dbReference type="NCBI Taxonomy" id="2606717"/>
    <lineage>
        <taxon>Bacteria</taxon>
        <taxon>Pseudomonadati</taxon>
        <taxon>Pseudomonadota</taxon>
        <taxon>Alphaproteobacteria</taxon>
        <taxon>Hyphomicrobiales</taxon>
        <taxon>Aurantimonadaceae</taxon>
        <taxon>Antarcticirhabdus</taxon>
    </lineage>
</organism>
<gene>
    <name evidence="1" type="ORF">OXU80_16925</name>
</gene>
<dbReference type="Proteomes" id="UP001163223">
    <property type="component" value="Chromosome"/>
</dbReference>
<proteinExistence type="predicted"/>
<evidence type="ECO:0000313" key="2">
    <source>
        <dbReference type="Proteomes" id="UP001163223"/>
    </source>
</evidence>
<sequence length="410" mass="44396">MRSARLSLLVLTLFAGTGLAQAQAQAPQAESSADAAARAQCGGDFSAFLDGVRSEALQRGLSQGAVDRAVADMRLNEKVLKRDRAQGVFAQTWREFAGRMINGDRLDKGRANLKKHAATFAEVEAQTGVPAEVITAFWGLETDYGAVLGDFETLPALATLAHDCRRPQLFRPHLMAAIEIVDRGYLAPEEMVGAWAGEIGMTQLLPEEYVEFGTDGDGNGRIDLRRDVADVLFTTGKYIQSLGWQRGEPWLEAVRVPDDFPFDRAALVNKEPRSEYAALGVTKADGSPLESDGETAALVLPMGRGGPAFLAFRNFDIYLQWNKSLVYSLTAAYFATRVGGAEPVDMGNPQPGLSVEETKALQQRLAQLGYDVGKVDGILGENTRAAVRQEQLRRGIPADGWPTPDLLAAL</sequence>